<dbReference type="AlphaFoldDB" id="A0AAD8AAE2"/>
<reference evidence="1" key="2">
    <citation type="submission" date="2023-05" db="EMBL/GenBank/DDBJ databases">
        <authorList>
            <person name="Fouks B."/>
        </authorList>
    </citation>
    <scope>NUCLEOTIDE SEQUENCE</scope>
    <source>
        <strain evidence="1">Stay&amp;Tobe</strain>
        <tissue evidence="1">Testes</tissue>
    </source>
</reference>
<sequence>AKRFISISDSFLPSLFLRILRNGMTVLASGVLQSFSTEDDMKKSYTVHFYYYIENEIKCIQDFSNTEESFCEKKMVLSLSVSVHCTRLSNTTGERGSELLIIITSSSIQLLSK</sequence>
<evidence type="ECO:0000313" key="2">
    <source>
        <dbReference type="Proteomes" id="UP001233999"/>
    </source>
</evidence>
<gene>
    <name evidence="1" type="ORF">L9F63_013407</name>
</gene>
<comment type="caution">
    <text evidence="1">The sequence shown here is derived from an EMBL/GenBank/DDBJ whole genome shotgun (WGS) entry which is preliminary data.</text>
</comment>
<feature type="non-terminal residue" evidence="1">
    <location>
        <position position="1"/>
    </location>
</feature>
<feature type="non-terminal residue" evidence="1">
    <location>
        <position position="113"/>
    </location>
</feature>
<name>A0AAD8AAE2_DIPPU</name>
<keyword evidence="2" id="KW-1185">Reference proteome</keyword>
<evidence type="ECO:0000313" key="1">
    <source>
        <dbReference type="EMBL" id="KAJ9595398.1"/>
    </source>
</evidence>
<dbReference type="Proteomes" id="UP001233999">
    <property type="component" value="Unassembled WGS sequence"/>
</dbReference>
<protein>
    <submittedName>
        <fullName evidence="1">Uncharacterized protein</fullName>
    </submittedName>
</protein>
<dbReference type="EMBL" id="JASPKZ010002341">
    <property type="protein sequence ID" value="KAJ9595398.1"/>
    <property type="molecule type" value="Genomic_DNA"/>
</dbReference>
<reference evidence="1" key="1">
    <citation type="journal article" date="2023" name="IScience">
        <title>Live-bearing cockroach genome reveals convergent evolutionary mechanisms linked to viviparity in insects and beyond.</title>
        <authorList>
            <person name="Fouks B."/>
            <person name="Harrison M.C."/>
            <person name="Mikhailova A.A."/>
            <person name="Marchal E."/>
            <person name="English S."/>
            <person name="Carruthers M."/>
            <person name="Jennings E.C."/>
            <person name="Chiamaka E.L."/>
            <person name="Frigard R.A."/>
            <person name="Pippel M."/>
            <person name="Attardo G.M."/>
            <person name="Benoit J.B."/>
            <person name="Bornberg-Bauer E."/>
            <person name="Tobe S.S."/>
        </authorList>
    </citation>
    <scope>NUCLEOTIDE SEQUENCE</scope>
    <source>
        <strain evidence="1">Stay&amp;Tobe</strain>
    </source>
</reference>
<organism evidence="1 2">
    <name type="scientific">Diploptera punctata</name>
    <name type="common">Pacific beetle cockroach</name>
    <dbReference type="NCBI Taxonomy" id="6984"/>
    <lineage>
        <taxon>Eukaryota</taxon>
        <taxon>Metazoa</taxon>
        <taxon>Ecdysozoa</taxon>
        <taxon>Arthropoda</taxon>
        <taxon>Hexapoda</taxon>
        <taxon>Insecta</taxon>
        <taxon>Pterygota</taxon>
        <taxon>Neoptera</taxon>
        <taxon>Polyneoptera</taxon>
        <taxon>Dictyoptera</taxon>
        <taxon>Blattodea</taxon>
        <taxon>Blaberoidea</taxon>
        <taxon>Blaberidae</taxon>
        <taxon>Diplopterinae</taxon>
        <taxon>Diploptera</taxon>
    </lineage>
</organism>
<accession>A0AAD8AAE2</accession>
<proteinExistence type="predicted"/>